<keyword evidence="8" id="KW-0675">Receptor</keyword>
<evidence type="ECO:0000259" key="12">
    <source>
        <dbReference type="PROSITE" id="PS50835"/>
    </source>
</evidence>
<dbReference type="GO" id="GO:0009897">
    <property type="term" value="C:external side of plasma membrane"/>
    <property type="evidence" value="ECO:0007669"/>
    <property type="project" value="TreeGrafter"/>
</dbReference>
<dbReference type="PANTHER" id="PTHR25466:SF11">
    <property type="entry name" value="GALECTIN 17-RELATED"/>
    <property type="match status" value="1"/>
</dbReference>
<evidence type="ECO:0000256" key="10">
    <source>
        <dbReference type="ARBA" id="ARBA00023319"/>
    </source>
</evidence>
<dbReference type="GO" id="GO:0006955">
    <property type="term" value="P:immune response"/>
    <property type="evidence" value="ECO:0007669"/>
    <property type="project" value="TreeGrafter"/>
</dbReference>
<evidence type="ECO:0000256" key="11">
    <source>
        <dbReference type="SAM" id="Phobius"/>
    </source>
</evidence>
<dbReference type="Proteomes" id="UP000727407">
    <property type="component" value="Unassembled WGS sequence"/>
</dbReference>
<protein>
    <submittedName>
        <fullName evidence="13">Antigen like protein</fullName>
    </submittedName>
</protein>
<name>A0A8J4X1K2_CLAMG</name>
<evidence type="ECO:0000313" key="13">
    <source>
        <dbReference type="EMBL" id="KAF5890388.1"/>
    </source>
</evidence>
<evidence type="ECO:0000256" key="8">
    <source>
        <dbReference type="ARBA" id="ARBA00023170"/>
    </source>
</evidence>
<dbReference type="GO" id="GO:0042102">
    <property type="term" value="P:positive regulation of T cell proliferation"/>
    <property type="evidence" value="ECO:0007669"/>
    <property type="project" value="TreeGrafter"/>
</dbReference>
<evidence type="ECO:0000256" key="9">
    <source>
        <dbReference type="ARBA" id="ARBA00023180"/>
    </source>
</evidence>
<dbReference type="Pfam" id="PF07686">
    <property type="entry name" value="V-set"/>
    <property type="match status" value="1"/>
</dbReference>
<dbReference type="GO" id="GO:0042130">
    <property type="term" value="P:negative regulation of T cell proliferation"/>
    <property type="evidence" value="ECO:0007669"/>
    <property type="project" value="TreeGrafter"/>
</dbReference>
<evidence type="ECO:0000256" key="6">
    <source>
        <dbReference type="ARBA" id="ARBA00023136"/>
    </source>
</evidence>
<dbReference type="OrthoDB" id="9983389at2759"/>
<gene>
    <name evidence="13" type="ORF">DAT39_019914</name>
</gene>
<evidence type="ECO:0000256" key="1">
    <source>
        <dbReference type="ARBA" id="ARBA00004251"/>
    </source>
</evidence>
<dbReference type="InterPro" id="IPR007110">
    <property type="entry name" value="Ig-like_dom"/>
</dbReference>
<sequence>KSAHTGKTMANFSYICIVWISVCGYALSAEPEISVSGTVGSTVVLPCKLTSVDPDEPEIKWGFASYKYVFERWGVNKSQGKSYEGRVDVSVDGLRMGNCSLVLRDLRLSDAGIYTSYNSTRYNPVSKYMTPAELRIGSVKLSVSSE</sequence>
<dbReference type="PANTHER" id="PTHR25466">
    <property type="entry name" value="T-LYMPHOCYTE ACTIVATION ANTIGEN"/>
    <property type="match status" value="1"/>
</dbReference>
<keyword evidence="10" id="KW-0393">Immunoglobulin domain</keyword>
<dbReference type="EMBL" id="QNUK01000690">
    <property type="protein sequence ID" value="KAF5890388.1"/>
    <property type="molecule type" value="Genomic_DNA"/>
</dbReference>
<dbReference type="InterPro" id="IPR013783">
    <property type="entry name" value="Ig-like_fold"/>
</dbReference>
<keyword evidence="9" id="KW-0325">Glycoprotein</keyword>
<feature type="non-terminal residue" evidence="13">
    <location>
        <position position="146"/>
    </location>
</feature>
<keyword evidence="5 11" id="KW-1133">Transmembrane helix</keyword>
<dbReference type="InterPro" id="IPR013106">
    <property type="entry name" value="Ig_V-set"/>
</dbReference>
<evidence type="ECO:0000256" key="2">
    <source>
        <dbReference type="ARBA" id="ARBA00022475"/>
    </source>
</evidence>
<dbReference type="GO" id="GO:0071222">
    <property type="term" value="P:cellular response to lipopolysaccharide"/>
    <property type="evidence" value="ECO:0007669"/>
    <property type="project" value="TreeGrafter"/>
</dbReference>
<evidence type="ECO:0000256" key="3">
    <source>
        <dbReference type="ARBA" id="ARBA00022692"/>
    </source>
</evidence>
<comment type="caution">
    <text evidence="13">The sequence shown here is derived from an EMBL/GenBank/DDBJ whole genome shotgun (WGS) entry which is preliminary data.</text>
</comment>
<dbReference type="GO" id="GO:0007166">
    <property type="term" value="P:cell surface receptor signaling pathway"/>
    <property type="evidence" value="ECO:0007669"/>
    <property type="project" value="TreeGrafter"/>
</dbReference>
<dbReference type="AlphaFoldDB" id="A0A8J4X1K2"/>
<dbReference type="InterPro" id="IPR036179">
    <property type="entry name" value="Ig-like_dom_sf"/>
</dbReference>
<feature type="non-terminal residue" evidence="13">
    <location>
        <position position="1"/>
    </location>
</feature>
<feature type="transmembrane region" description="Helical" evidence="11">
    <location>
        <begin position="12"/>
        <end position="28"/>
    </location>
</feature>
<keyword evidence="14" id="KW-1185">Reference proteome</keyword>
<dbReference type="InterPro" id="IPR051713">
    <property type="entry name" value="T-cell_Activation_Regulation"/>
</dbReference>
<dbReference type="SUPFAM" id="SSF48726">
    <property type="entry name" value="Immunoglobulin"/>
    <property type="match status" value="1"/>
</dbReference>
<dbReference type="Gene3D" id="2.60.40.10">
    <property type="entry name" value="Immunoglobulins"/>
    <property type="match status" value="1"/>
</dbReference>
<keyword evidence="6 11" id="KW-0472">Membrane</keyword>
<evidence type="ECO:0000313" key="14">
    <source>
        <dbReference type="Proteomes" id="UP000727407"/>
    </source>
</evidence>
<accession>A0A8J4X1K2</accession>
<keyword evidence="3 11" id="KW-0812">Transmembrane</keyword>
<comment type="subcellular location">
    <subcellularLocation>
        <location evidence="1">Cell membrane</location>
        <topology evidence="1">Single-pass type I membrane protein</topology>
    </subcellularLocation>
</comment>
<keyword evidence="7" id="KW-1015">Disulfide bond</keyword>
<dbReference type="PROSITE" id="PS50835">
    <property type="entry name" value="IG_LIKE"/>
    <property type="match status" value="1"/>
</dbReference>
<organism evidence="13 14">
    <name type="scientific">Clarias magur</name>
    <name type="common">Asian catfish</name>
    <name type="synonym">Macropteronotus magur</name>
    <dbReference type="NCBI Taxonomy" id="1594786"/>
    <lineage>
        <taxon>Eukaryota</taxon>
        <taxon>Metazoa</taxon>
        <taxon>Chordata</taxon>
        <taxon>Craniata</taxon>
        <taxon>Vertebrata</taxon>
        <taxon>Euteleostomi</taxon>
        <taxon>Actinopterygii</taxon>
        <taxon>Neopterygii</taxon>
        <taxon>Teleostei</taxon>
        <taxon>Ostariophysi</taxon>
        <taxon>Siluriformes</taxon>
        <taxon>Clariidae</taxon>
        <taxon>Clarias</taxon>
    </lineage>
</organism>
<proteinExistence type="predicted"/>
<dbReference type="GO" id="GO:0031295">
    <property type="term" value="P:T cell costimulation"/>
    <property type="evidence" value="ECO:0007669"/>
    <property type="project" value="TreeGrafter"/>
</dbReference>
<feature type="domain" description="Ig-like" evidence="12">
    <location>
        <begin position="40"/>
        <end position="126"/>
    </location>
</feature>
<evidence type="ECO:0000256" key="7">
    <source>
        <dbReference type="ARBA" id="ARBA00023157"/>
    </source>
</evidence>
<reference evidence="13" key="1">
    <citation type="submission" date="2020-07" db="EMBL/GenBank/DDBJ databases">
        <title>Clarias magur genome sequencing, assembly and annotation.</title>
        <authorList>
            <person name="Kushwaha B."/>
            <person name="Kumar R."/>
            <person name="Das P."/>
            <person name="Joshi C.G."/>
            <person name="Kumar D."/>
            <person name="Nagpure N.S."/>
            <person name="Pandey M."/>
            <person name="Agarwal S."/>
            <person name="Srivastava S."/>
            <person name="Singh M."/>
            <person name="Sahoo L."/>
            <person name="Jayasankar P."/>
            <person name="Meher P.K."/>
            <person name="Koringa P.G."/>
            <person name="Iquebal M.A."/>
            <person name="Das S.P."/>
            <person name="Bit A."/>
            <person name="Patnaik S."/>
            <person name="Patel N."/>
            <person name="Shah T.M."/>
            <person name="Hinsu A."/>
            <person name="Jena J.K."/>
        </authorList>
    </citation>
    <scope>NUCLEOTIDE SEQUENCE</scope>
    <source>
        <strain evidence="13">CIFAMagur01</strain>
        <tissue evidence="13">Testis</tissue>
    </source>
</reference>
<keyword evidence="4" id="KW-0732">Signal</keyword>
<evidence type="ECO:0000256" key="4">
    <source>
        <dbReference type="ARBA" id="ARBA00022729"/>
    </source>
</evidence>
<evidence type="ECO:0000256" key="5">
    <source>
        <dbReference type="ARBA" id="ARBA00022989"/>
    </source>
</evidence>
<keyword evidence="2" id="KW-1003">Cell membrane</keyword>